<proteinExistence type="predicted"/>
<feature type="region of interest" description="Disordered" evidence="1">
    <location>
        <begin position="133"/>
        <end position="172"/>
    </location>
</feature>
<keyword evidence="3" id="KW-1185">Reference proteome</keyword>
<evidence type="ECO:0000313" key="2">
    <source>
        <dbReference type="EMBL" id="KIK54346.1"/>
    </source>
</evidence>
<evidence type="ECO:0000313" key="3">
    <source>
        <dbReference type="Proteomes" id="UP000053593"/>
    </source>
</evidence>
<feature type="non-terminal residue" evidence="2">
    <location>
        <position position="1"/>
    </location>
</feature>
<reference evidence="2 3" key="1">
    <citation type="submission" date="2014-04" db="EMBL/GenBank/DDBJ databases">
        <title>Evolutionary Origins and Diversification of the Mycorrhizal Mutualists.</title>
        <authorList>
            <consortium name="DOE Joint Genome Institute"/>
            <consortium name="Mycorrhizal Genomics Consortium"/>
            <person name="Kohler A."/>
            <person name="Kuo A."/>
            <person name="Nagy L.G."/>
            <person name="Floudas D."/>
            <person name="Copeland A."/>
            <person name="Barry K.W."/>
            <person name="Cichocki N."/>
            <person name="Veneault-Fourrey C."/>
            <person name="LaButti K."/>
            <person name="Lindquist E.A."/>
            <person name="Lipzen A."/>
            <person name="Lundell T."/>
            <person name="Morin E."/>
            <person name="Murat C."/>
            <person name="Riley R."/>
            <person name="Ohm R."/>
            <person name="Sun H."/>
            <person name="Tunlid A."/>
            <person name="Henrissat B."/>
            <person name="Grigoriev I.V."/>
            <person name="Hibbett D.S."/>
            <person name="Martin F."/>
        </authorList>
    </citation>
    <scope>NUCLEOTIDE SEQUENCE [LARGE SCALE GENOMIC DNA]</scope>
    <source>
        <strain evidence="2 3">FD-317 M1</strain>
    </source>
</reference>
<name>A0A0D0BHS6_9AGAR</name>
<gene>
    <name evidence="2" type="ORF">GYMLUDRAFT_906700</name>
</gene>
<protein>
    <submittedName>
        <fullName evidence="2">Uncharacterized protein</fullName>
    </submittedName>
</protein>
<dbReference type="EMBL" id="KN834817">
    <property type="protein sequence ID" value="KIK54346.1"/>
    <property type="molecule type" value="Genomic_DNA"/>
</dbReference>
<dbReference type="AlphaFoldDB" id="A0A0D0BHS6"/>
<sequence length="172" mass="18652">YLTPSALSCIKICASLCGGGIKSSVDRRKEVTNPLKVVCKDIWIATYLKQPLGAICSGEIDERRSGREELWEEVAVEDSLILNAVMTCENGTKNKMRARTPLQAYFTKTQGQLFICAFSLGDIKFGNEDTSPLKPSFVVPSPTPPNLSSSSSKPVSPPPPPSSPHTDTYLSC</sequence>
<accession>A0A0D0BHS6</accession>
<dbReference type="HOGENOM" id="CLU_1558969_0_0_1"/>
<dbReference type="Proteomes" id="UP000053593">
    <property type="component" value="Unassembled WGS sequence"/>
</dbReference>
<evidence type="ECO:0000256" key="1">
    <source>
        <dbReference type="SAM" id="MobiDB-lite"/>
    </source>
</evidence>
<organism evidence="2 3">
    <name type="scientific">Collybiopsis luxurians FD-317 M1</name>
    <dbReference type="NCBI Taxonomy" id="944289"/>
    <lineage>
        <taxon>Eukaryota</taxon>
        <taxon>Fungi</taxon>
        <taxon>Dikarya</taxon>
        <taxon>Basidiomycota</taxon>
        <taxon>Agaricomycotina</taxon>
        <taxon>Agaricomycetes</taxon>
        <taxon>Agaricomycetidae</taxon>
        <taxon>Agaricales</taxon>
        <taxon>Marasmiineae</taxon>
        <taxon>Omphalotaceae</taxon>
        <taxon>Collybiopsis</taxon>
        <taxon>Collybiopsis luxurians</taxon>
    </lineage>
</organism>